<dbReference type="Gene3D" id="3.40.190.80">
    <property type="match status" value="1"/>
</dbReference>
<evidence type="ECO:0000256" key="6">
    <source>
        <dbReference type="ARBA" id="ARBA00022842"/>
    </source>
</evidence>
<organism evidence="9 10">
    <name type="scientific">Oceanispirochaeta crateris</name>
    <dbReference type="NCBI Taxonomy" id="2518645"/>
    <lineage>
        <taxon>Bacteria</taxon>
        <taxon>Pseudomonadati</taxon>
        <taxon>Spirochaetota</taxon>
        <taxon>Spirochaetia</taxon>
        <taxon>Spirochaetales</taxon>
        <taxon>Spirochaetaceae</taxon>
        <taxon>Oceanispirochaeta</taxon>
    </lineage>
</organism>
<dbReference type="PANTHER" id="PTHR20854">
    <property type="entry name" value="INOSITOL MONOPHOSPHATASE"/>
    <property type="match status" value="1"/>
</dbReference>
<evidence type="ECO:0000256" key="2">
    <source>
        <dbReference type="ARBA" id="ARBA00001946"/>
    </source>
</evidence>
<feature type="binding site" evidence="7">
    <location>
        <position position="89"/>
    </location>
    <ligand>
        <name>Mg(2+)</name>
        <dbReference type="ChEBI" id="CHEBI:18420"/>
        <label>1</label>
        <note>catalytic</note>
    </ligand>
</feature>
<accession>A0A5C1QJA6</accession>
<proteinExistence type="inferred from homology"/>
<comment type="catalytic activity">
    <reaction evidence="1 8">
        <text>a myo-inositol phosphate + H2O = myo-inositol + phosphate</text>
        <dbReference type="Rhea" id="RHEA:24056"/>
        <dbReference type="ChEBI" id="CHEBI:15377"/>
        <dbReference type="ChEBI" id="CHEBI:17268"/>
        <dbReference type="ChEBI" id="CHEBI:43474"/>
        <dbReference type="ChEBI" id="CHEBI:84139"/>
        <dbReference type="EC" id="3.1.3.25"/>
    </reaction>
</comment>
<dbReference type="PANTHER" id="PTHR20854:SF4">
    <property type="entry name" value="INOSITOL-1-MONOPHOSPHATASE-RELATED"/>
    <property type="match status" value="1"/>
</dbReference>
<dbReference type="GO" id="GO:0006020">
    <property type="term" value="P:inositol metabolic process"/>
    <property type="evidence" value="ECO:0007669"/>
    <property type="project" value="TreeGrafter"/>
</dbReference>
<evidence type="ECO:0000256" key="7">
    <source>
        <dbReference type="PIRSR" id="PIRSR600760-2"/>
    </source>
</evidence>
<evidence type="ECO:0000256" key="1">
    <source>
        <dbReference type="ARBA" id="ARBA00001033"/>
    </source>
</evidence>
<dbReference type="KEGG" id="ock:EXM22_00695"/>
<dbReference type="GO" id="GO:0008934">
    <property type="term" value="F:inositol monophosphate 1-phosphatase activity"/>
    <property type="evidence" value="ECO:0007669"/>
    <property type="project" value="InterPro"/>
</dbReference>
<keyword evidence="10" id="KW-1185">Reference proteome</keyword>
<evidence type="ECO:0000256" key="5">
    <source>
        <dbReference type="ARBA" id="ARBA00022801"/>
    </source>
</evidence>
<reference evidence="9 10" key="1">
    <citation type="submission" date="2019-02" db="EMBL/GenBank/DDBJ databases">
        <title>Complete Genome Sequence and Methylome Analysis of free living Spirochaetas.</title>
        <authorList>
            <person name="Fomenkov A."/>
            <person name="Dubinina G."/>
            <person name="Leshcheva N."/>
            <person name="Mikheeva N."/>
            <person name="Grabovich M."/>
            <person name="Vincze T."/>
            <person name="Roberts R.J."/>
        </authorList>
    </citation>
    <scope>NUCLEOTIDE SEQUENCE [LARGE SCALE GENOMIC DNA]</scope>
    <source>
        <strain evidence="9 10">K2</strain>
    </source>
</reference>
<dbReference type="RefSeq" id="WP_149484659.1">
    <property type="nucleotide sequence ID" value="NZ_CP036150.1"/>
</dbReference>
<keyword evidence="6 7" id="KW-0460">Magnesium</keyword>
<protein>
    <recommendedName>
        <fullName evidence="8">Inositol-1-monophosphatase</fullName>
        <ecNumber evidence="8">3.1.3.25</ecNumber>
    </recommendedName>
</protein>
<dbReference type="Proteomes" id="UP000324209">
    <property type="component" value="Chromosome"/>
</dbReference>
<comment type="similarity">
    <text evidence="3 8">Belongs to the inositol monophosphatase superfamily.</text>
</comment>
<dbReference type="GO" id="GO:0046872">
    <property type="term" value="F:metal ion binding"/>
    <property type="evidence" value="ECO:0007669"/>
    <property type="project" value="UniProtKB-KW"/>
</dbReference>
<feature type="binding site" evidence="7">
    <location>
        <position position="88"/>
    </location>
    <ligand>
        <name>Mg(2+)</name>
        <dbReference type="ChEBI" id="CHEBI:18420"/>
        <label>1</label>
        <note>catalytic</note>
    </ligand>
</feature>
<dbReference type="EC" id="3.1.3.25" evidence="8"/>
<dbReference type="InterPro" id="IPR033942">
    <property type="entry name" value="IMPase"/>
</dbReference>
<comment type="cofactor">
    <cofactor evidence="2 7 8">
        <name>Mg(2+)</name>
        <dbReference type="ChEBI" id="CHEBI:18420"/>
    </cofactor>
</comment>
<dbReference type="InterPro" id="IPR000760">
    <property type="entry name" value="Inositol_monophosphatase-like"/>
</dbReference>
<evidence type="ECO:0000256" key="3">
    <source>
        <dbReference type="ARBA" id="ARBA00009759"/>
    </source>
</evidence>
<sequence length="266" mass="29305">MINLNDAQAFLRDIIKEAGALTLQYRENIKTLRVEQKGTDKDLVTEADQAVESMLRQRILERYPDHAILGEEEGESGAHACRWIIDPIDGTISYLHGQYQYSVSIALEVNGHLELAAVLAPALDDLYTARRGQGAFLNGVQMRVSNTTVLGDGVLSTGFACIRAGLSETNLPLFCSMMPRIRDIRRGGSAALDLCMVASGQLDGYWEKHINLYDIAAGMLILKEAGGRVSDYRGGDDFLPQEILGTNGLIHRECMDVIKSFIKTET</sequence>
<feature type="binding site" evidence="7">
    <location>
        <position position="71"/>
    </location>
    <ligand>
        <name>Mg(2+)</name>
        <dbReference type="ChEBI" id="CHEBI:18420"/>
        <label>1</label>
        <note>catalytic</note>
    </ligand>
</feature>
<dbReference type="OrthoDB" id="9772456at2"/>
<dbReference type="PROSITE" id="PS00629">
    <property type="entry name" value="IMP_1"/>
    <property type="match status" value="1"/>
</dbReference>
<dbReference type="PRINTS" id="PR00377">
    <property type="entry name" value="IMPHPHTASES"/>
</dbReference>
<name>A0A5C1QJA6_9SPIO</name>
<dbReference type="EMBL" id="CP036150">
    <property type="protein sequence ID" value="QEN06576.1"/>
    <property type="molecule type" value="Genomic_DNA"/>
</dbReference>
<keyword evidence="4 7" id="KW-0479">Metal-binding</keyword>
<feature type="binding site" evidence="7">
    <location>
        <position position="214"/>
    </location>
    <ligand>
        <name>Mg(2+)</name>
        <dbReference type="ChEBI" id="CHEBI:18420"/>
        <label>1</label>
        <note>catalytic</note>
    </ligand>
</feature>
<dbReference type="InterPro" id="IPR020550">
    <property type="entry name" value="Inositol_monophosphatase_CS"/>
</dbReference>
<dbReference type="PROSITE" id="PS00630">
    <property type="entry name" value="IMP_2"/>
    <property type="match status" value="1"/>
</dbReference>
<dbReference type="SUPFAM" id="SSF56655">
    <property type="entry name" value="Carbohydrate phosphatase"/>
    <property type="match status" value="1"/>
</dbReference>
<feature type="binding site" evidence="7">
    <location>
        <position position="86"/>
    </location>
    <ligand>
        <name>Mg(2+)</name>
        <dbReference type="ChEBI" id="CHEBI:18420"/>
        <label>1</label>
        <note>catalytic</note>
    </ligand>
</feature>
<dbReference type="GO" id="GO:0046854">
    <property type="term" value="P:phosphatidylinositol phosphate biosynthetic process"/>
    <property type="evidence" value="ECO:0007669"/>
    <property type="project" value="InterPro"/>
</dbReference>
<dbReference type="GO" id="GO:0007165">
    <property type="term" value="P:signal transduction"/>
    <property type="evidence" value="ECO:0007669"/>
    <property type="project" value="TreeGrafter"/>
</dbReference>
<dbReference type="FunFam" id="3.30.540.10:FF:000003">
    <property type="entry name" value="Inositol-1-monophosphatase"/>
    <property type="match status" value="1"/>
</dbReference>
<dbReference type="CDD" id="cd01639">
    <property type="entry name" value="IMPase"/>
    <property type="match status" value="1"/>
</dbReference>
<dbReference type="InterPro" id="IPR020583">
    <property type="entry name" value="Inositol_monoP_metal-BS"/>
</dbReference>
<gene>
    <name evidence="9" type="ORF">EXM22_00695</name>
</gene>
<evidence type="ECO:0000313" key="9">
    <source>
        <dbReference type="EMBL" id="QEN06576.1"/>
    </source>
</evidence>
<keyword evidence="5 8" id="KW-0378">Hydrolase</keyword>
<dbReference type="Gene3D" id="3.30.540.10">
    <property type="entry name" value="Fructose-1,6-Bisphosphatase, subunit A, domain 1"/>
    <property type="match status" value="1"/>
</dbReference>
<dbReference type="Pfam" id="PF00459">
    <property type="entry name" value="Inositol_P"/>
    <property type="match status" value="1"/>
</dbReference>
<dbReference type="AlphaFoldDB" id="A0A5C1QJA6"/>
<evidence type="ECO:0000313" key="10">
    <source>
        <dbReference type="Proteomes" id="UP000324209"/>
    </source>
</evidence>
<evidence type="ECO:0000256" key="4">
    <source>
        <dbReference type="ARBA" id="ARBA00022723"/>
    </source>
</evidence>
<evidence type="ECO:0000256" key="8">
    <source>
        <dbReference type="RuleBase" id="RU364068"/>
    </source>
</evidence>